<dbReference type="RefSeq" id="WP_144353715.1">
    <property type="nucleotide sequence ID" value="NZ_CBCRVV010000013.1"/>
</dbReference>
<comment type="caution">
    <text evidence="2">The sequence shown here is derived from an EMBL/GenBank/DDBJ whole genome shotgun (WGS) entry which is preliminary data.</text>
</comment>
<dbReference type="EMBL" id="VMBG01000002">
    <property type="protein sequence ID" value="TSJ77312.1"/>
    <property type="molecule type" value="Genomic_DNA"/>
</dbReference>
<organism evidence="2 3">
    <name type="scientific">Rariglobus hedericola</name>
    <dbReference type="NCBI Taxonomy" id="2597822"/>
    <lineage>
        <taxon>Bacteria</taxon>
        <taxon>Pseudomonadati</taxon>
        <taxon>Verrucomicrobiota</taxon>
        <taxon>Opitutia</taxon>
        <taxon>Opitutales</taxon>
        <taxon>Opitutaceae</taxon>
        <taxon>Rariglobus</taxon>
    </lineage>
</organism>
<gene>
    <name evidence="2" type="ORF">FPL22_14555</name>
</gene>
<evidence type="ECO:0000313" key="3">
    <source>
        <dbReference type="Proteomes" id="UP000315648"/>
    </source>
</evidence>
<reference evidence="2 3" key="1">
    <citation type="submission" date="2019-07" db="EMBL/GenBank/DDBJ databases">
        <title>Description of 53C-WASEF.</title>
        <authorList>
            <person name="Pitt A."/>
            <person name="Hahn M.W."/>
        </authorList>
    </citation>
    <scope>NUCLEOTIDE SEQUENCE [LARGE SCALE GENOMIC DNA]</scope>
    <source>
        <strain evidence="2 3">53C-WASEF</strain>
    </source>
</reference>
<keyword evidence="1" id="KW-0732">Signal</keyword>
<dbReference type="AlphaFoldDB" id="A0A556QL37"/>
<sequence>MKNPTHLAGAWKQFAGLSAAVLLAHTVSAVTLTFNTAADYDNNFYEVANGGDLTASVANGYLYKSNGTATSAIYNTHSTGALTAGAGGTTGGTPIDTFGDFTIEATFSSSQLAAASTGIGFFTKINGGVGYAALFRLTSATTADFRLYEPASPLSLGTQIGSDQTITRTSGSFATNSFYIARLTVTDVGTNVRFEASIWTTTGTQLGNTITLTDTTSAIIGLGEVGIRAGSSASHNLQIDSFSISAIPEPSSYALLASGGALFVALLRRNRTQR</sequence>
<evidence type="ECO:0000256" key="1">
    <source>
        <dbReference type="SAM" id="SignalP"/>
    </source>
</evidence>
<accession>A0A556QL37</accession>
<dbReference type="NCBIfam" id="TIGR02595">
    <property type="entry name" value="PEP_CTERM"/>
    <property type="match status" value="1"/>
</dbReference>
<proteinExistence type="predicted"/>
<feature type="signal peptide" evidence="1">
    <location>
        <begin position="1"/>
        <end position="29"/>
    </location>
</feature>
<name>A0A556QL37_9BACT</name>
<dbReference type="InterPro" id="IPR013424">
    <property type="entry name" value="Ice-binding_C"/>
</dbReference>
<feature type="chain" id="PRO_5022235856" evidence="1">
    <location>
        <begin position="30"/>
        <end position="274"/>
    </location>
</feature>
<protein>
    <submittedName>
        <fullName evidence="2">PEP-CTERM sorting domain-containing protein</fullName>
    </submittedName>
</protein>
<dbReference type="Proteomes" id="UP000315648">
    <property type="component" value="Unassembled WGS sequence"/>
</dbReference>
<keyword evidence="3" id="KW-1185">Reference proteome</keyword>
<evidence type="ECO:0000313" key="2">
    <source>
        <dbReference type="EMBL" id="TSJ77312.1"/>
    </source>
</evidence>